<evidence type="ECO:0000256" key="1">
    <source>
        <dbReference type="SAM" id="MobiDB-lite"/>
    </source>
</evidence>
<evidence type="ECO:0000256" key="2">
    <source>
        <dbReference type="SAM" id="Phobius"/>
    </source>
</evidence>
<accession>A0AAV2YGX7</accession>
<comment type="caution">
    <text evidence="3">The sequence shown here is derived from an EMBL/GenBank/DDBJ whole genome shotgun (WGS) entry which is preliminary data.</text>
</comment>
<name>A0AAV2YGX7_9STRA</name>
<evidence type="ECO:0000313" key="4">
    <source>
        <dbReference type="Proteomes" id="UP001146120"/>
    </source>
</evidence>
<feature type="transmembrane region" description="Helical" evidence="2">
    <location>
        <begin position="128"/>
        <end position="149"/>
    </location>
</feature>
<reference evidence="3" key="2">
    <citation type="journal article" date="2023" name="Microbiol Resour">
        <title>Decontamination and Annotation of the Draft Genome Sequence of the Oomycete Lagenidium giganteum ARSEF 373.</title>
        <authorList>
            <person name="Morgan W.R."/>
            <person name="Tartar A."/>
        </authorList>
    </citation>
    <scope>NUCLEOTIDE SEQUENCE</scope>
    <source>
        <strain evidence="3">ARSEF 373</strain>
    </source>
</reference>
<keyword evidence="2" id="KW-0812">Transmembrane</keyword>
<gene>
    <name evidence="3" type="ORF">N0F65_012087</name>
</gene>
<protein>
    <recommendedName>
        <fullName evidence="5">TNFR-Cys domain-containing protein</fullName>
    </recommendedName>
</protein>
<proteinExistence type="predicted"/>
<feature type="region of interest" description="Disordered" evidence="1">
    <location>
        <begin position="158"/>
        <end position="181"/>
    </location>
</feature>
<evidence type="ECO:0008006" key="5">
    <source>
        <dbReference type="Google" id="ProtNLM"/>
    </source>
</evidence>
<dbReference type="AlphaFoldDB" id="A0AAV2YGX7"/>
<organism evidence="3 4">
    <name type="scientific">Lagenidium giganteum</name>
    <dbReference type="NCBI Taxonomy" id="4803"/>
    <lineage>
        <taxon>Eukaryota</taxon>
        <taxon>Sar</taxon>
        <taxon>Stramenopiles</taxon>
        <taxon>Oomycota</taxon>
        <taxon>Peronosporomycetes</taxon>
        <taxon>Pythiales</taxon>
        <taxon>Pythiaceae</taxon>
    </lineage>
</organism>
<keyword evidence="4" id="KW-1185">Reference proteome</keyword>
<evidence type="ECO:0000313" key="3">
    <source>
        <dbReference type="EMBL" id="DAZ92667.1"/>
    </source>
</evidence>
<dbReference type="Proteomes" id="UP001146120">
    <property type="component" value="Unassembled WGS sequence"/>
</dbReference>
<keyword evidence="2" id="KW-1133">Transmembrane helix</keyword>
<reference evidence="3" key="1">
    <citation type="submission" date="2022-11" db="EMBL/GenBank/DDBJ databases">
        <authorList>
            <person name="Morgan W.R."/>
            <person name="Tartar A."/>
        </authorList>
    </citation>
    <scope>NUCLEOTIDE SEQUENCE</scope>
    <source>
        <strain evidence="3">ARSEF 373</strain>
    </source>
</reference>
<dbReference type="EMBL" id="DAKRPA010000403">
    <property type="protein sequence ID" value="DAZ92667.1"/>
    <property type="molecule type" value="Genomic_DNA"/>
</dbReference>
<sequence>MYQAVNSSCWRMRSCFDCLNVPLINGKECVLSKYGFCFSYSSGLFSSSEDFRSTETRYCAKSDRACSTCRGNGNATSAQTLAPTSTVCKGKDGCICLERCEKWPQDQLRCTSAPTEPPVVAQRNGDGGMWAIVTIAVLAVILLVLVWCCGSRWQRRRPSQHRQSMRSVRETMAQRPTMVARQRQSEPLVLEGWHAMRKSLIDNERIQLGYARASMPARTQERANDDAEVDADSATAFIEFGEQSHPHERSHSL</sequence>
<keyword evidence="2" id="KW-0472">Membrane</keyword>